<reference evidence="3" key="1">
    <citation type="journal article" date="2018" name="Nat. Microbiol.">
        <title>Leveraging single-cell genomics to expand the fungal tree of life.</title>
        <authorList>
            <person name="Ahrendt S.R."/>
            <person name="Quandt C.A."/>
            <person name="Ciobanu D."/>
            <person name="Clum A."/>
            <person name="Salamov A."/>
            <person name="Andreopoulos B."/>
            <person name="Cheng J.F."/>
            <person name="Woyke T."/>
            <person name="Pelin A."/>
            <person name="Henrissat B."/>
            <person name="Reynolds N.K."/>
            <person name="Benny G.L."/>
            <person name="Smith M.E."/>
            <person name="James T.Y."/>
            <person name="Grigoriev I.V."/>
        </authorList>
    </citation>
    <scope>NUCLEOTIDE SEQUENCE [LARGE SCALE GENOMIC DNA]</scope>
</reference>
<dbReference type="EMBL" id="ML002119">
    <property type="protein sequence ID" value="RKO82762.1"/>
    <property type="molecule type" value="Genomic_DNA"/>
</dbReference>
<evidence type="ECO:0000313" key="2">
    <source>
        <dbReference type="EMBL" id="RKO82762.1"/>
    </source>
</evidence>
<dbReference type="AlphaFoldDB" id="A0A4P9VUJ3"/>
<feature type="region of interest" description="Disordered" evidence="1">
    <location>
        <begin position="1"/>
        <end position="20"/>
    </location>
</feature>
<keyword evidence="3" id="KW-1185">Reference proteome</keyword>
<sequence>MGQGLDSVADETLYSPSGRDAYLDSRRPAARLFVREAARALNLPPTPIICCTTHAEVAKRKWTSRYGHWSAHIKDSSKRDRSPNSWASNPGRHARRSDSSPTVSVVSSRPAPIWPPAQHAVARTSMTVPISGSRLFSPSSSPNSSSQRRGCCPCEAAWALNLPNTHHLRHALRRGCEAKVELDAMEPWSAKGMTQTGPYLVGGWLANAMPGFDRMALKSRGLADGVTAGGQGGGNSSSDKHIEKKIVRKIGSLPEIDHGWASIPA</sequence>
<name>A0A4P9VUJ3_9FUNG</name>
<feature type="region of interest" description="Disordered" evidence="1">
    <location>
        <begin position="73"/>
        <end position="111"/>
    </location>
</feature>
<feature type="compositionally biased region" description="Basic and acidic residues" evidence="1">
    <location>
        <begin position="73"/>
        <end position="82"/>
    </location>
</feature>
<dbReference type="Proteomes" id="UP000269721">
    <property type="component" value="Unassembled WGS sequence"/>
</dbReference>
<gene>
    <name evidence="2" type="ORF">BDK51DRAFT_31518</name>
</gene>
<protein>
    <submittedName>
        <fullName evidence="2">Uncharacterized protein</fullName>
    </submittedName>
</protein>
<evidence type="ECO:0000256" key="1">
    <source>
        <dbReference type="SAM" id="MobiDB-lite"/>
    </source>
</evidence>
<proteinExistence type="predicted"/>
<accession>A0A4P9VUJ3</accession>
<feature type="compositionally biased region" description="Low complexity" evidence="1">
    <location>
        <begin position="99"/>
        <end position="111"/>
    </location>
</feature>
<evidence type="ECO:0000313" key="3">
    <source>
        <dbReference type="Proteomes" id="UP000269721"/>
    </source>
</evidence>
<organism evidence="2 3">
    <name type="scientific">Blyttiomyces helicus</name>
    <dbReference type="NCBI Taxonomy" id="388810"/>
    <lineage>
        <taxon>Eukaryota</taxon>
        <taxon>Fungi</taxon>
        <taxon>Fungi incertae sedis</taxon>
        <taxon>Chytridiomycota</taxon>
        <taxon>Chytridiomycota incertae sedis</taxon>
        <taxon>Chytridiomycetes</taxon>
        <taxon>Chytridiomycetes incertae sedis</taxon>
        <taxon>Blyttiomyces</taxon>
    </lineage>
</organism>